<sequence>MTSSFKATYLLPFFSLCFGHYLWAQQMDKAETVTPYIGEIGISYAMPSAIGNNFLRQGYSLKSGHVLLINVNFNNRWYAGVRYGHTDSEVDNLSVIGQIDVTKLTHFHATVGSTFNLRVPRLNLKSGLGVGYGIYRHKHMLTKFKDDAVSLNLTTSLTYKIGKSLGVFINTDALYDIMNIEVAPEQKERFNNTFLFVPSFGFKVFTY</sequence>
<dbReference type="Proteomes" id="UP001203607">
    <property type="component" value="Unassembled WGS sequence"/>
</dbReference>
<evidence type="ECO:0000313" key="2">
    <source>
        <dbReference type="EMBL" id="MCL6274314.1"/>
    </source>
</evidence>
<dbReference type="RefSeq" id="WP_249657498.1">
    <property type="nucleotide sequence ID" value="NZ_JAMFMA010000002.1"/>
</dbReference>
<keyword evidence="1" id="KW-0732">Signal</keyword>
<organism evidence="2 3">
    <name type="scientific">Flagellimonas spongiicola</name>
    <dbReference type="NCBI Taxonomy" id="2942208"/>
    <lineage>
        <taxon>Bacteria</taxon>
        <taxon>Pseudomonadati</taxon>
        <taxon>Bacteroidota</taxon>
        <taxon>Flavobacteriia</taxon>
        <taxon>Flavobacteriales</taxon>
        <taxon>Flavobacteriaceae</taxon>
        <taxon>Flagellimonas</taxon>
    </lineage>
</organism>
<reference evidence="2 3" key="1">
    <citation type="submission" date="2022-05" db="EMBL/GenBank/DDBJ databases">
        <authorList>
            <person name="Park J.-S."/>
        </authorList>
    </citation>
    <scope>NUCLEOTIDE SEQUENCE [LARGE SCALE GENOMIC DNA]</scope>
    <source>
        <strain evidence="2 3">2012CJ35-5</strain>
    </source>
</reference>
<evidence type="ECO:0000256" key="1">
    <source>
        <dbReference type="SAM" id="SignalP"/>
    </source>
</evidence>
<feature type="chain" id="PRO_5045130560" description="Outer membrane protein beta-barrel domain-containing protein" evidence="1">
    <location>
        <begin position="25"/>
        <end position="207"/>
    </location>
</feature>
<accession>A0ABT0PSH9</accession>
<dbReference type="EMBL" id="JAMFMA010000002">
    <property type="protein sequence ID" value="MCL6274314.1"/>
    <property type="molecule type" value="Genomic_DNA"/>
</dbReference>
<protein>
    <recommendedName>
        <fullName evidence="4">Outer membrane protein beta-barrel domain-containing protein</fullName>
    </recommendedName>
</protein>
<keyword evidence="3" id="KW-1185">Reference proteome</keyword>
<gene>
    <name evidence="2" type="ORF">M3P19_09855</name>
</gene>
<evidence type="ECO:0008006" key="4">
    <source>
        <dbReference type="Google" id="ProtNLM"/>
    </source>
</evidence>
<comment type="caution">
    <text evidence="2">The sequence shown here is derived from an EMBL/GenBank/DDBJ whole genome shotgun (WGS) entry which is preliminary data.</text>
</comment>
<feature type="signal peptide" evidence="1">
    <location>
        <begin position="1"/>
        <end position="24"/>
    </location>
</feature>
<proteinExistence type="predicted"/>
<name>A0ABT0PSH9_9FLAO</name>
<evidence type="ECO:0000313" key="3">
    <source>
        <dbReference type="Proteomes" id="UP001203607"/>
    </source>
</evidence>